<evidence type="ECO:0000313" key="4">
    <source>
        <dbReference type="EMBL" id="KAK1400712.1"/>
    </source>
</evidence>
<dbReference type="CDD" id="cd04897">
    <property type="entry name" value="ACT_ACR_3"/>
    <property type="match status" value="1"/>
</dbReference>
<reference evidence="4" key="1">
    <citation type="submission" date="2023-02" db="EMBL/GenBank/DDBJ databases">
        <title>Genome of toxic invasive species Heracleum sosnowskyi carries increased number of genes despite the absence of recent whole-genome duplications.</title>
        <authorList>
            <person name="Schelkunov M."/>
            <person name="Shtratnikova V."/>
            <person name="Makarenko M."/>
            <person name="Klepikova A."/>
            <person name="Omelchenko D."/>
            <person name="Novikova G."/>
            <person name="Obukhova E."/>
            <person name="Bogdanov V."/>
            <person name="Penin A."/>
            <person name="Logacheva M."/>
        </authorList>
    </citation>
    <scope>NUCLEOTIDE SEQUENCE</scope>
    <source>
        <strain evidence="4">Hsosn_3</strain>
        <tissue evidence="4">Leaf</tissue>
    </source>
</reference>
<dbReference type="PANTHER" id="PTHR31096">
    <property type="entry name" value="ACT DOMAIN-CONTAINING PROTEIN ACR4-RELATED"/>
    <property type="match status" value="1"/>
</dbReference>
<feature type="domain" description="ACT" evidence="3">
    <location>
        <begin position="164"/>
        <end position="219"/>
    </location>
</feature>
<dbReference type="InterPro" id="IPR002912">
    <property type="entry name" value="ACT_dom"/>
</dbReference>
<proteinExistence type="predicted"/>
<comment type="caution">
    <text evidence="4">The sequence shown here is derived from an EMBL/GenBank/DDBJ whole genome shotgun (WGS) entry which is preliminary data.</text>
</comment>
<protein>
    <recommendedName>
        <fullName evidence="2">ACT domain-containing protein ACR</fullName>
    </recommendedName>
    <alternativeName>
        <fullName evidence="2">Protein ACT DOMAIN REPEATS</fullName>
    </alternativeName>
</protein>
<evidence type="ECO:0000259" key="3">
    <source>
        <dbReference type="Pfam" id="PF01842"/>
    </source>
</evidence>
<comment type="function">
    <text evidence="2">Binds amino acids.</text>
</comment>
<dbReference type="Pfam" id="PF01842">
    <property type="entry name" value="ACT"/>
    <property type="match status" value="1"/>
</dbReference>
<dbReference type="EMBL" id="JAUIZM010000001">
    <property type="protein sequence ID" value="KAK1400712.1"/>
    <property type="molecule type" value="Genomic_DNA"/>
</dbReference>
<keyword evidence="1 2" id="KW-0677">Repeat</keyword>
<dbReference type="SUPFAM" id="SSF55021">
    <property type="entry name" value="ACT-like"/>
    <property type="match status" value="2"/>
</dbReference>
<accession>A0AAD8N990</accession>
<organism evidence="4 5">
    <name type="scientific">Heracleum sosnowskyi</name>
    <dbReference type="NCBI Taxonomy" id="360622"/>
    <lineage>
        <taxon>Eukaryota</taxon>
        <taxon>Viridiplantae</taxon>
        <taxon>Streptophyta</taxon>
        <taxon>Embryophyta</taxon>
        <taxon>Tracheophyta</taxon>
        <taxon>Spermatophyta</taxon>
        <taxon>Magnoliopsida</taxon>
        <taxon>eudicotyledons</taxon>
        <taxon>Gunneridae</taxon>
        <taxon>Pentapetalae</taxon>
        <taxon>asterids</taxon>
        <taxon>campanulids</taxon>
        <taxon>Apiales</taxon>
        <taxon>Apiaceae</taxon>
        <taxon>Apioideae</taxon>
        <taxon>apioid superclade</taxon>
        <taxon>Tordylieae</taxon>
        <taxon>Tordyliinae</taxon>
        <taxon>Heracleum</taxon>
    </lineage>
</organism>
<dbReference type="InterPro" id="IPR045865">
    <property type="entry name" value="ACT-like_dom_sf"/>
</dbReference>
<sequence>MKILGDRNPVKKQSSVFHLTDLGGNKITDKWGINYIKQSLSKIQYDGFKIIEGLTTLELTGTDRVGLLTEVFAVLSDLQVNVVESKDGFKIDMIETQLRNVLRRDNDIGSIKTLVSLKVTRTERRLHQMMFDDHDYEHKPIIKTNWDFPIVLIQNCLERGYSGINVYCEDRARLLFDVACTLTDMSYVVFHATLKTTGDRAHMEFFVRHTNGLPISSEAEKQFVSLCLRASIERRASEGVWLELRDNNNCRDFHLVASLFTVVEWTWF</sequence>
<name>A0AAD8N990_9APIA</name>
<gene>
    <name evidence="4" type="ORF">POM88_000317</name>
</gene>
<reference evidence="4" key="2">
    <citation type="submission" date="2023-05" db="EMBL/GenBank/DDBJ databases">
        <authorList>
            <person name="Schelkunov M.I."/>
        </authorList>
    </citation>
    <scope>NUCLEOTIDE SEQUENCE</scope>
    <source>
        <strain evidence="4">Hsosn_3</strain>
        <tissue evidence="4">Leaf</tissue>
    </source>
</reference>
<dbReference type="AlphaFoldDB" id="A0AAD8N990"/>
<dbReference type="InterPro" id="IPR040217">
    <property type="entry name" value="ACR1-12"/>
</dbReference>
<dbReference type="PANTHER" id="PTHR31096:SF6">
    <property type="entry name" value="ACT DOMAIN-CONTAINING PROTEIN ACR8"/>
    <property type="match status" value="1"/>
</dbReference>
<dbReference type="GO" id="GO:0016597">
    <property type="term" value="F:amino acid binding"/>
    <property type="evidence" value="ECO:0007669"/>
    <property type="project" value="UniProtKB-UniRule"/>
</dbReference>
<keyword evidence="5" id="KW-1185">Reference proteome</keyword>
<evidence type="ECO:0000256" key="1">
    <source>
        <dbReference type="ARBA" id="ARBA00022737"/>
    </source>
</evidence>
<dbReference type="Proteomes" id="UP001237642">
    <property type="component" value="Unassembled WGS sequence"/>
</dbReference>
<evidence type="ECO:0000313" key="5">
    <source>
        <dbReference type="Proteomes" id="UP001237642"/>
    </source>
</evidence>
<evidence type="ECO:0000256" key="2">
    <source>
        <dbReference type="RuleBase" id="RU369043"/>
    </source>
</evidence>